<name>A0A0U5FZV0_ASPCI</name>
<dbReference type="Proteomes" id="UP000054771">
    <property type="component" value="Unassembled WGS sequence"/>
</dbReference>
<accession>A0A0U5FZV0</accession>
<organism evidence="1 2">
    <name type="scientific">Aspergillus calidoustus</name>
    <dbReference type="NCBI Taxonomy" id="454130"/>
    <lineage>
        <taxon>Eukaryota</taxon>
        <taxon>Fungi</taxon>
        <taxon>Dikarya</taxon>
        <taxon>Ascomycota</taxon>
        <taxon>Pezizomycotina</taxon>
        <taxon>Eurotiomycetes</taxon>
        <taxon>Eurotiomycetidae</taxon>
        <taxon>Eurotiales</taxon>
        <taxon>Aspergillaceae</taxon>
        <taxon>Aspergillus</taxon>
        <taxon>Aspergillus subgen. Nidulantes</taxon>
    </lineage>
</organism>
<evidence type="ECO:0000313" key="2">
    <source>
        <dbReference type="Proteomes" id="UP000054771"/>
    </source>
</evidence>
<evidence type="ECO:0000313" key="1">
    <source>
        <dbReference type="EMBL" id="CEL04870.1"/>
    </source>
</evidence>
<reference evidence="2" key="1">
    <citation type="journal article" date="2016" name="Genome Announc.">
        <title>Draft genome sequences of fungus Aspergillus calidoustus.</title>
        <authorList>
            <person name="Horn F."/>
            <person name="Linde J."/>
            <person name="Mattern D.J."/>
            <person name="Walther G."/>
            <person name="Guthke R."/>
            <person name="Scherlach K."/>
            <person name="Martin K."/>
            <person name="Brakhage A.A."/>
            <person name="Petzke L."/>
            <person name="Valiante V."/>
        </authorList>
    </citation>
    <scope>NUCLEOTIDE SEQUENCE [LARGE SCALE GENOMIC DNA]</scope>
    <source>
        <strain evidence="2">SF006504</strain>
    </source>
</reference>
<proteinExistence type="predicted"/>
<keyword evidence="2" id="KW-1185">Reference proteome</keyword>
<dbReference type="EMBL" id="CDMC01000004">
    <property type="protein sequence ID" value="CEL04870.1"/>
    <property type="molecule type" value="Genomic_DNA"/>
</dbReference>
<dbReference type="AlphaFoldDB" id="A0A0U5FZV0"/>
<dbReference type="OrthoDB" id="10287873at2759"/>
<protein>
    <submittedName>
        <fullName evidence="1">Uncharacterized protein</fullName>
    </submittedName>
</protein>
<gene>
    <name evidence="1" type="ORF">ASPCAL05994</name>
</gene>
<sequence>MPIYFQEGITFSDPSYAESIIRSAFQGTTLEAIYDGYDETKEVWIWNDWHTSSDPNQHLTVKVFEDRDGSWMTTFYHVYANGSYRFMGEESVSSLAERMERYNTSNWGWENR</sequence>